<comment type="subcellular location">
    <subcellularLocation>
        <location evidence="1">Membrane</location>
        <topology evidence="1">Multi-pass membrane protein</topology>
    </subcellularLocation>
</comment>
<keyword evidence="11" id="KW-1185">Reference proteome</keyword>
<feature type="binding site" evidence="8">
    <location>
        <position position="214"/>
    </location>
    <ligand>
        <name>Zn(2+)</name>
        <dbReference type="ChEBI" id="CHEBI:29105"/>
        <note>catalytic</note>
    </ligand>
</feature>
<keyword evidence="9" id="KW-0443">Lipid metabolism</keyword>
<evidence type="ECO:0000256" key="3">
    <source>
        <dbReference type="ARBA" id="ARBA00022692"/>
    </source>
</evidence>
<feature type="binding site" evidence="7">
    <location>
        <position position="17"/>
    </location>
    <ligand>
        <name>Ca(2+)</name>
        <dbReference type="ChEBI" id="CHEBI:29108"/>
    </ligand>
</feature>
<dbReference type="Proteomes" id="UP000242188">
    <property type="component" value="Unassembled WGS sequence"/>
</dbReference>
<dbReference type="GO" id="GO:0016811">
    <property type="term" value="F:hydrolase activity, acting on carbon-nitrogen (but not peptide) bonds, in linear amides"/>
    <property type="evidence" value="ECO:0007669"/>
    <property type="project" value="InterPro"/>
</dbReference>
<evidence type="ECO:0000313" key="10">
    <source>
        <dbReference type="EMBL" id="OWF56854.1"/>
    </source>
</evidence>
<dbReference type="GO" id="GO:0006672">
    <property type="term" value="P:ceramide metabolic process"/>
    <property type="evidence" value="ECO:0007669"/>
    <property type="project" value="InterPro"/>
</dbReference>
<protein>
    <recommendedName>
        <fullName evidence="9">Alkaline ceramidase</fullName>
        <ecNumber evidence="9">3.5.1.-</ecNumber>
    </recommendedName>
</protein>
<dbReference type="GO" id="GO:0046872">
    <property type="term" value="F:metal ion binding"/>
    <property type="evidence" value="ECO:0007669"/>
    <property type="project" value="UniProtKB-KW"/>
</dbReference>
<proteinExistence type="inferred from homology"/>
<dbReference type="AlphaFoldDB" id="A0A210R7F3"/>
<feature type="binding site" evidence="7">
    <location>
        <position position="16"/>
    </location>
    <ligand>
        <name>Ca(2+)</name>
        <dbReference type="ChEBI" id="CHEBI:29108"/>
    </ligand>
</feature>
<comment type="similarity">
    <text evidence="2 9">Belongs to the alkaline ceramidase family.</text>
</comment>
<dbReference type="STRING" id="6573.A0A210R7F3"/>
<dbReference type="Pfam" id="PF05875">
    <property type="entry name" value="Ceramidase"/>
    <property type="match status" value="1"/>
</dbReference>
<keyword evidence="8" id="KW-0862">Zinc</keyword>
<comment type="cofactor">
    <cofactor evidence="8">
        <name>Zn(2+)</name>
        <dbReference type="ChEBI" id="CHEBI:29105"/>
    </cofactor>
</comment>
<dbReference type="EC" id="3.5.1.-" evidence="9"/>
<gene>
    <name evidence="10" type="ORF">KP79_PYT20220</name>
</gene>
<feature type="binding site" evidence="7">
    <location>
        <position position="30"/>
    </location>
    <ligand>
        <name>Ca(2+)</name>
        <dbReference type="ChEBI" id="CHEBI:29108"/>
    </ligand>
</feature>
<keyword evidence="3 9" id="KW-0812">Transmembrane</keyword>
<evidence type="ECO:0000256" key="2">
    <source>
        <dbReference type="ARBA" id="ARBA00009780"/>
    </source>
</evidence>
<feature type="binding site" evidence="7">
    <location>
        <position position="19"/>
    </location>
    <ligand>
        <name>Ca(2+)</name>
        <dbReference type="ChEBI" id="CHEBI:29108"/>
    </ligand>
</feature>
<keyword evidence="6 9" id="KW-0472">Membrane</keyword>
<feature type="transmembrane region" description="Helical" evidence="9">
    <location>
        <begin position="62"/>
        <end position="81"/>
    </location>
</feature>
<evidence type="ECO:0000256" key="4">
    <source>
        <dbReference type="ARBA" id="ARBA00022801"/>
    </source>
</evidence>
<keyword evidence="5 9" id="KW-1133">Transmembrane helix</keyword>
<organism evidence="10 11">
    <name type="scientific">Mizuhopecten yessoensis</name>
    <name type="common">Japanese scallop</name>
    <name type="synonym">Patinopecten yessoensis</name>
    <dbReference type="NCBI Taxonomy" id="6573"/>
    <lineage>
        <taxon>Eukaryota</taxon>
        <taxon>Metazoa</taxon>
        <taxon>Spiralia</taxon>
        <taxon>Lophotrochozoa</taxon>
        <taxon>Mollusca</taxon>
        <taxon>Bivalvia</taxon>
        <taxon>Autobranchia</taxon>
        <taxon>Pteriomorphia</taxon>
        <taxon>Pectinida</taxon>
        <taxon>Pectinoidea</taxon>
        <taxon>Pectinidae</taxon>
        <taxon>Mizuhopecten</taxon>
    </lineage>
</organism>
<dbReference type="PANTHER" id="PTHR46187:SF3">
    <property type="entry name" value="ALKALINE CERAMIDASE 3"/>
    <property type="match status" value="1"/>
</dbReference>
<dbReference type="PANTHER" id="PTHR46187">
    <property type="entry name" value="ALKALINE CERAMIDASE 3"/>
    <property type="match status" value="1"/>
</dbReference>
<keyword evidence="7" id="KW-0106">Calcium</keyword>
<dbReference type="GO" id="GO:0005789">
    <property type="term" value="C:endoplasmic reticulum membrane"/>
    <property type="evidence" value="ECO:0007669"/>
    <property type="project" value="TreeGrafter"/>
</dbReference>
<dbReference type="GO" id="GO:0071602">
    <property type="term" value="P:phytosphingosine biosynthetic process"/>
    <property type="evidence" value="ECO:0007669"/>
    <property type="project" value="TreeGrafter"/>
</dbReference>
<evidence type="ECO:0000256" key="1">
    <source>
        <dbReference type="ARBA" id="ARBA00004141"/>
    </source>
</evidence>
<keyword evidence="7" id="KW-0479">Metal-binding</keyword>
<feature type="binding site" evidence="8">
    <location>
        <position position="218"/>
    </location>
    <ligand>
        <name>Zn(2+)</name>
        <dbReference type="ChEBI" id="CHEBI:29105"/>
        <note>catalytic</note>
    </ligand>
</feature>
<reference evidence="10 11" key="1">
    <citation type="journal article" date="2017" name="Nat. Ecol. Evol.">
        <title>Scallop genome provides insights into evolution of bilaterian karyotype and development.</title>
        <authorList>
            <person name="Wang S."/>
            <person name="Zhang J."/>
            <person name="Jiao W."/>
            <person name="Li J."/>
            <person name="Xun X."/>
            <person name="Sun Y."/>
            <person name="Guo X."/>
            <person name="Huan P."/>
            <person name="Dong B."/>
            <person name="Zhang L."/>
            <person name="Hu X."/>
            <person name="Sun X."/>
            <person name="Wang J."/>
            <person name="Zhao C."/>
            <person name="Wang Y."/>
            <person name="Wang D."/>
            <person name="Huang X."/>
            <person name="Wang R."/>
            <person name="Lv J."/>
            <person name="Li Y."/>
            <person name="Zhang Z."/>
            <person name="Liu B."/>
            <person name="Lu W."/>
            <person name="Hui Y."/>
            <person name="Liang J."/>
            <person name="Zhou Z."/>
            <person name="Hou R."/>
            <person name="Li X."/>
            <person name="Liu Y."/>
            <person name="Li H."/>
            <person name="Ning X."/>
            <person name="Lin Y."/>
            <person name="Zhao L."/>
            <person name="Xing Q."/>
            <person name="Dou J."/>
            <person name="Li Y."/>
            <person name="Mao J."/>
            <person name="Guo H."/>
            <person name="Dou H."/>
            <person name="Li T."/>
            <person name="Mu C."/>
            <person name="Jiang W."/>
            <person name="Fu Q."/>
            <person name="Fu X."/>
            <person name="Miao Y."/>
            <person name="Liu J."/>
            <person name="Yu Q."/>
            <person name="Li R."/>
            <person name="Liao H."/>
            <person name="Li X."/>
            <person name="Kong Y."/>
            <person name="Jiang Z."/>
            <person name="Chourrout D."/>
            <person name="Li R."/>
            <person name="Bao Z."/>
        </authorList>
    </citation>
    <scope>NUCLEOTIDE SEQUENCE [LARGE SCALE GENOMIC DNA]</scope>
    <source>
        <strain evidence="10 11">PY_sf001</strain>
    </source>
</reference>
<evidence type="ECO:0000256" key="5">
    <source>
        <dbReference type="ARBA" id="ARBA00022989"/>
    </source>
</evidence>
<evidence type="ECO:0000256" key="7">
    <source>
        <dbReference type="PIRSR" id="PIRSR608901-1"/>
    </source>
</evidence>
<keyword evidence="4 9" id="KW-0378">Hydrolase</keyword>
<evidence type="ECO:0000256" key="6">
    <source>
        <dbReference type="ARBA" id="ARBA00023136"/>
    </source>
</evidence>
<sequence length="266" mass="30886">MAPVEGYWGKQTATIDWCEENYRITPYIAEFWNTISNFIFIIPTFAVLAIAVIQNHESRYKWCHVGVTSVGFGSWCFHMTLLYSMQLLDELPMIYSSCFVLYCQLETTSPENHQNRPLQIFFILLSLVITVIYVSTKHVLFFQACYAIMVISMVVITISIIMTLRHSRTLYIASLSTYVAGVIVWLLDQHMCGQLRIVRSDVMPQVLSPFTELHAWWHLLAGTGTYLSVFFSAHTRYLYLNKNPEIHFWMGFWPYLSVPSLAKTKF</sequence>
<dbReference type="InterPro" id="IPR008901">
    <property type="entry name" value="ACER"/>
</dbReference>
<feature type="binding site" evidence="8">
    <location>
        <position position="78"/>
    </location>
    <ligand>
        <name>Zn(2+)</name>
        <dbReference type="ChEBI" id="CHEBI:29105"/>
        <note>catalytic</note>
    </ligand>
</feature>
<comment type="caution">
    <text evidence="9">Lacks conserved residue(s) required for the propagation of feature annotation.</text>
</comment>
<evidence type="ECO:0000313" key="11">
    <source>
        <dbReference type="Proteomes" id="UP000242188"/>
    </source>
</evidence>
<feature type="transmembrane region" description="Helical" evidence="9">
    <location>
        <begin position="140"/>
        <end position="162"/>
    </location>
</feature>
<feature type="transmembrane region" description="Helical" evidence="9">
    <location>
        <begin position="169"/>
        <end position="187"/>
    </location>
</feature>
<comment type="function">
    <text evidence="9">Hydrolyzes the sphingolipid ceramide into sphingosine and free fatty acid.</text>
</comment>
<dbReference type="OrthoDB" id="6096918at2759"/>
<evidence type="ECO:0000256" key="9">
    <source>
        <dbReference type="RuleBase" id="RU364079"/>
    </source>
</evidence>
<feature type="transmembrane region" description="Helical" evidence="9">
    <location>
        <begin position="117"/>
        <end position="134"/>
    </location>
</feature>
<accession>A0A210R7F3</accession>
<comment type="caution">
    <text evidence="10">The sequence shown here is derived from an EMBL/GenBank/DDBJ whole genome shotgun (WGS) entry which is preliminary data.</text>
</comment>
<evidence type="ECO:0000256" key="8">
    <source>
        <dbReference type="PIRSR" id="PIRSR608901-2"/>
    </source>
</evidence>
<feature type="binding site" evidence="7">
    <location>
        <position position="21"/>
    </location>
    <ligand>
        <name>Ca(2+)</name>
        <dbReference type="ChEBI" id="CHEBI:29108"/>
    </ligand>
</feature>
<feature type="transmembrane region" description="Helical" evidence="9">
    <location>
        <begin position="31"/>
        <end position="53"/>
    </location>
</feature>
<name>A0A210R7F3_MIZYE</name>
<dbReference type="EMBL" id="NEDP02000015">
    <property type="protein sequence ID" value="OWF56854.1"/>
    <property type="molecule type" value="Genomic_DNA"/>
</dbReference>